<keyword evidence="2" id="KW-1185">Reference proteome</keyword>
<dbReference type="EMBL" id="JABSTU010000002">
    <property type="protein sequence ID" value="KAH8037026.1"/>
    <property type="molecule type" value="Genomic_DNA"/>
</dbReference>
<evidence type="ECO:0000313" key="2">
    <source>
        <dbReference type="Proteomes" id="UP000821866"/>
    </source>
</evidence>
<sequence>MCLCSPFFWNSADSAPSHGADAIFLAKANEDLQYAKNPSPLERFWKRSIFHAGILDTPMQPTRNDTRSAIKILEVRFRIARSTGLVRYEVKVAIATYKRIKRLVDIRRGVTAITAISVPHPNIAWAASFAEDFRQLRFTPSIVISIGHYRRADDKHSVCAIMPPTRHPDDIPSERILRAYDFDLVCPSGGPMSTAPLNYSTKHHAMITYISKIRRTFTYDDERAFAEKLCRVKALRTDVPFGIAVYDVDYDDYYNSCYTLNLYRAYSRLKALRKVVNYFKKETAPFDEAACRTFVTG</sequence>
<protein>
    <submittedName>
        <fullName evidence="1">Uncharacterized protein</fullName>
    </submittedName>
</protein>
<reference evidence="1" key="2">
    <citation type="submission" date="2021-09" db="EMBL/GenBank/DDBJ databases">
        <authorList>
            <person name="Jia N."/>
            <person name="Wang J."/>
            <person name="Shi W."/>
            <person name="Du L."/>
            <person name="Sun Y."/>
            <person name="Zhan W."/>
            <person name="Jiang J."/>
            <person name="Wang Q."/>
            <person name="Zhang B."/>
            <person name="Ji P."/>
            <person name="Sakyi L.B."/>
            <person name="Cui X."/>
            <person name="Yuan T."/>
            <person name="Jiang B."/>
            <person name="Yang W."/>
            <person name="Lam T.T.-Y."/>
            <person name="Chang Q."/>
            <person name="Ding S."/>
            <person name="Wang X."/>
            <person name="Zhu J."/>
            <person name="Ruan X."/>
            <person name="Zhao L."/>
            <person name="Wei J."/>
            <person name="Que T."/>
            <person name="Du C."/>
            <person name="Cheng J."/>
            <person name="Dai P."/>
            <person name="Han X."/>
            <person name="Huang E."/>
            <person name="Gao Y."/>
            <person name="Liu J."/>
            <person name="Shao H."/>
            <person name="Ye R."/>
            <person name="Li L."/>
            <person name="Wei W."/>
            <person name="Wang X."/>
            <person name="Wang C."/>
            <person name="Huo Q."/>
            <person name="Li W."/>
            <person name="Guo W."/>
            <person name="Chen H."/>
            <person name="Chen S."/>
            <person name="Zhou L."/>
            <person name="Zhou L."/>
            <person name="Ni X."/>
            <person name="Tian J."/>
            <person name="Zhou Y."/>
            <person name="Sheng Y."/>
            <person name="Liu T."/>
            <person name="Pan Y."/>
            <person name="Xia L."/>
            <person name="Li J."/>
            <person name="Zhao F."/>
            <person name="Cao W."/>
        </authorList>
    </citation>
    <scope>NUCLEOTIDE SEQUENCE</scope>
    <source>
        <strain evidence="1">Rmic-2018</strain>
        <tissue evidence="1">Larvae</tissue>
    </source>
</reference>
<name>A0A9J6ERK1_RHIMP</name>
<dbReference type="Proteomes" id="UP000821866">
    <property type="component" value="Chromosome 10"/>
</dbReference>
<dbReference type="AlphaFoldDB" id="A0A9J6ERK1"/>
<comment type="caution">
    <text evidence="1">The sequence shown here is derived from an EMBL/GenBank/DDBJ whole genome shotgun (WGS) entry which is preliminary data.</text>
</comment>
<reference evidence="1" key="1">
    <citation type="journal article" date="2020" name="Cell">
        <title>Large-Scale Comparative Analyses of Tick Genomes Elucidate Their Genetic Diversity and Vector Capacities.</title>
        <authorList>
            <consortium name="Tick Genome and Microbiome Consortium (TIGMIC)"/>
            <person name="Jia N."/>
            <person name="Wang J."/>
            <person name="Shi W."/>
            <person name="Du L."/>
            <person name="Sun Y."/>
            <person name="Zhan W."/>
            <person name="Jiang J.F."/>
            <person name="Wang Q."/>
            <person name="Zhang B."/>
            <person name="Ji P."/>
            <person name="Bell-Sakyi L."/>
            <person name="Cui X.M."/>
            <person name="Yuan T.T."/>
            <person name="Jiang B.G."/>
            <person name="Yang W.F."/>
            <person name="Lam T.T."/>
            <person name="Chang Q.C."/>
            <person name="Ding S.J."/>
            <person name="Wang X.J."/>
            <person name="Zhu J.G."/>
            <person name="Ruan X.D."/>
            <person name="Zhao L."/>
            <person name="Wei J.T."/>
            <person name="Ye R.Z."/>
            <person name="Que T.C."/>
            <person name="Du C.H."/>
            <person name="Zhou Y.H."/>
            <person name="Cheng J.X."/>
            <person name="Dai P.F."/>
            <person name="Guo W.B."/>
            <person name="Han X.H."/>
            <person name="Huang E.J."/>
            <person name="Li L.F."/>
            <person name="Wei W."/>
            <person name="Gao Y.C."/>
            <person name="Liu J.Z."/>
            <person name="Shao H.Z."/>
            <person name="Wang X."/>
            <person name="Wang C.C."/>
            <person name="Yang T.C."/>
            <person name="Huo Q.B."/>
            <person name="Li W."/>
            <person name="Chen H.Y."/>
            <person name="Chen S.E."/>
            <person name="Zhou L.G."/>
            <person name="Ni X.B."/>
            <person name="Tian J.H."/>
            <person name="Sheng Y."/>
            <person name="Liu T."/>
            <person name="Pan Y.S."/>
            <person name="Xia L.Y."/>
            <person name="Li J."/>
            <person name="Zhao F."/>
            <person name="Cao W.C."/>
        </authorList>
    </citation>
    <scope>NUCLEOTIDE SEQUENCE</scope>
    <source>
        <strain evidence="1">Rmic-2018</strain>
    </source>
</reference>
<organism evidence="1 2">
    <name type="scientific">Rhipicephalus microplus</name>
    <name type="common">Cattle tick</name>
    <name type="synonym">Boophilus microplus</name>
    <dbReference type="NCBI Taxonomy" id="6941"/>
    <lineage>
        <taxon>Eukaryota</taxon>
        <taxon>Metazoa</taxon>
        <taxon>Ecdysozoa</taxon>
        <taxon>Arthropoda</taxon>
        <taxon>Chelicerata</taxon>
        <taxon>Arachnida</taxon>
        <taxon>Acari</taxon>
        <taxon>Parasitiformes</taxon>
        <taxon>Ixodida</taxon>
        <taxon>Ixodoidea</taxon>
        <taxon>Ixodidae</taxon>
        <taxon>Rhipicephalinae</taxon>
        <taxon>Rhipicephalus</taxon>
        <taxon>Boophilus</taxon>
    </lineage>
</organism>
<accession>A0A9J6ERK1</accession>
<proteinExistence type="predicted"/>
<gene>
    <name evidence="1" type="ORF">HPB51_008352</name>
</gene>
<evidence type="ECO:0000313" key="1">
    <source>
        <dbReference type="EMBL" id="KAH8037026.1"/>
    </source>
</evidence>